<dbReference type="Proteomes" id="UP000887580">
    <property type="component" value="Unplaced"/>
</dbReference>
<protein>
    <submittedName>
        <fullName evidence="2">MRG domain-containing protein</fullName>
    </submittedName>
</protein>
<proteinExistence type="predicted"/>
<dbReference type="WBParaSite" id="PS1159_v2.g6534.t1">
    <property type="protein sequence ID" value="PS1159_v2.g6534.t1"/>
    <property type="gene ID" value="PS1159_v2.g6534"/>
</dbReference>
<evidence type="ECO:0000313" key="1">
    <source>
        <dbReference type="Proteomes" id="UP000887580"/>
    </source>
</evidence>
<reference evidence="2" key="1">
    <citation type="submission" date="2022-11" db="UniProtKB">
        <authorList>
            <consortium name="WormBaseParasite"/>
        </authorList>
    </citation>
    <scope>IDENTIFICATION</scope>
</reference>
<sequence length="371" mass="43285">MTEFVAKQNIFCLSQKDVKWYRSKIEKIINNTKGKIFVVHYYNWKTKYDERFTVDESQEHFREFTAENARLIQNEALERLDLPFFVYTMKNLGFPEEQPNERFSKFLEEHPEALRAKSLKTSTPLCAIPSAAPKVAVDLPSPYVAKKFTSSASNAINIRGPPKLVLANKNNVDIRMNSLKLNEPHLTVQGIIEDAAKQAAPVLEFVENDLEKCKQNYFLRLPARITVIDILDHYISKFYEDSVENREILAENALQMFNHFALTKLVMPEEEKYVLGVLNVAKEGGLRPKFLSLDSKIKLDLDIFGYNYLCRLVKFAFVYYNNTPETENDEEFRKLIRSWIIFAKFLKKCRKQFFNDKIDYIKILSDVSNEP</sequence>
<evidence type="ECO:0000313" key="2">
    <source>
        <dbReference type="WBParaSite" id="PS1159_v2.g6534.t1"/>
    </source>
</evidence>
<accession>A0AC35GL26</accession>
<organism evidence="1 2">
    <name type="scientific">Panagrolaimus sp. PS1159</name>
    <dbReference type="NCBI Taxonomy" id="55785"/>
    <lineage>
        <taxon>Eukaryota</taxon>
        <taxon>Metazoa</taxon>
        <taxon>Ecdysozoa</taxon>
        <taxon>Nematoda</taxon>
        <taxon>Chromadorea</taxon>
        <taxon>Rhabditida</taxon>
        <taxon>Tylenchina</taxon>
        <taxon>Panagrolaimomorpha</taxon>
        <taxon>Panagrolaimoidea</taxon>
        <taxon>Panagrolaimidae</taxon>
        <taxon>Panagrolaimus</taxon>
    </lineage>
</organism>
<name>A0AC35GL26_9BILA</name>